<name>F4KYS0_HALH1</name>
<dbReference type="OrthoDB" id="1493269at2"/>
<dbReference type="AlphaFoldDB" id="F4KYS0"/>
<dbReference type="HOGENOM" id="CLU_1675458_0_0_10"/>
<accession>F4KYS0</accession>
<protein>
    <submittedName>
        <fullName evidence="1">Uncharacterized protein</fullName>
    </submittedName>
</protein>
<sequence>MIFIEEKTIDLAIDAISDSDERYDAALESIESQQSELMAYIFGEDEATFSEEEKDFLLYLLLIIWEAVRLKVDPIAPVTSDMLSDAEEASWEKMEANVGKKFRERLDEFFEETNQEDLLAFIEDALLDDEDSPVSKEGREPMFVMLKAVIDCLDKIN</sequence>
<evidence type="ECO:0000313" key="1">
    <source>
        <dbReference type="EMBL" id="AEE51462.1"/>
    </source>
</evidence>
<evidence type="ECO:0000313" key="2">
    <source>
        <dbReference type="Proteomes" id="UP000008461"/>
    </source>
</evidence>
<dbReference type="RefSeq" id="WP_013766001.1">
    <property type="nucleotide sequence ID" value="NC_015510.1"/>
</dbReference>
<proteinExistence type="predicted"/>
<reference key="2">
    <citation type="submission" date="2011-04" db="EMBL/GenBank/DDBJ databases">
        <title>Complete sequence of chromosome of Haliscomenobacter hydrossis DSM 1100.</title>
        <authorList>
            <consortium name="US DOE Joint Genome Institute (JGI-PGF)"/>
            <person name="Lucas S."/>
            <person name="Han J."/>
            <person name="Lapidus A."/>
            <person name="Bruce D."/>
            <person name="Goodwin L."/>
            <person name="Pitluck S."/>
            <person name="Peters L."/>
            <person name="Kyrpides N."/>
            <person name="Mavromatis K."/>
            <person name="Ivanova N."/>
            <person name="Ovchinnikova G."/>
            <person name="Pagani I."/>
            <person name="Daligault H."/>
            <person name="Detter J.C."/>
            <person name="Han C."/>
            <person name="Land M."/>
            <person name="Hauser L."/>
            <person name="Markowitz V."/>
            <person name="Cheng J.-F."/>
            <person name="Hugenholtz P."/>
            <person name="Woyke T."/>
            <person name="Wu D."/>
            <person name="Verbarg S."/>
            <person name="Frueling A."/>
            <person name="Brambilla E."/>
            <person name="Klenk H.-P."/>
            <person name="Eisen J.A."/>
        </authorList>
    </citation>
    <scope>NUCLEOTIDE SEQUENCE</scope>
    <source>
        <strain>DSM 1100</strain>
    </source>
</reference>
<gene>
    <name evidence="1" type="ordered locus">Halhy_3610</name>
</gene>
<reference evidence="1 2" key="1">
    <citation type="journal article" date="2011" name="Stand. Genomic Sci.">
        <title>Complete genome sequence of Haliscomenobacter hydrossis type strain (O).</title>
        <authorList>
            <consortium name="US DOE Joint Genome Institute (JGI-PGF)"/>
            <person name="Daligault H."/>
            <person name="Lapidus A."/>
            <person name="Zeytun A."/>
            <person name="Nolan M."/>
            <person name="Lucas S."/>
            <person name="Del Rio T.G."/>
            <person name="Tice H."/>
            <person name="Cheng J.F."/>
            <person name="Tapia R."/>
            <person name="Han C."/>
            <person name="Goodwin L."/>
            <person name="Pitluck S."/>
            <person name="Liolios K."/>
            <person name="Pagani I."/>
            <person name="Ivanova N."/>
            <person name="Huntemann M."/>
            <person name="Mavromatis K."/>
            <person name="Mikhailova N."/>
            <person name="Pati A."/>
            <person name="Chen A."/>
            <person name="Palaniappan K."/>
            <person name="Land M."/>
            <person name="Hauser L."/>
            <person name="Brambilla E.M."/>
            <person name="Rohde M."/>
            <person name="Verbarg S."/>
            <person name="Goker M."/>
            <person name="Bristow J."/>
            <person name="Eisen J.A."/>
            <person name="Markowitz V."/>
            <person name="Hugenholtz P."/>
            <person name="Kyrpides N.C."/>
            <person name="Klenk H.P."/>
            <person name="Woyke T."/>
        </authorList>
    </citation>
    <scope>NUCLEOTIDE SEQUENCE [LARGE SCALE GENOMIC DNA]</scope>
    <source>
        <strain evidence="2">ATCC 27775 / DSM 1100 / LMG 10767 / O</strain>
    </source>
</reference>
<keyword evidence="2" id="KW-1185">Reference proteome</keyword>
<organism evidence="1 2">
    <name type="scientific">Haliscomenobacter hydrossis (strain ATCC 27775 / DSM 1100 / LMG 10767 / O)</name>
    <dbReference type="NCBI Taxonomy" id="760192"/>
    <lineage>
        <taxon>Bacteria</taxon>
        <taxon>Pseudomonadati</taxon>
        <taxon>Bacteroidota</taxon>
        <taxon>Saprospiria</taxon>
        <taxon>Saprospirales</taxon>
        <taxon>Haliscomenobacteraceae</taxon>
        <taxon>Haliscomenobacter</taxon>
    </lineage>
</organism>
<dbReference type="EMBL" id="CP002691">
    <property type="protein sequence ID" value="AEE51462.1"/>
    <property type="molecule type" value="Genomic_DNA"/>
</dbReference>
<dbReference type="KEGG" id="hhy:Halhy_3610"/>
<dbReference type="Proteomes" id="UP000008461">
    <property type="component" value="Chromosome"/>
</dbReference>